<evidence type="ECO:0000313" key="2">
    <source>
        <dbReference type="Proteomes" id="UP000280834"/>
    </source>
</evidence>
<accession>A0A0R3QHN0</accession>
<keyword evidence="2" id="KW-1185">Reference proteome</keyword>
<dbReference type="AlphaFoldDB" id="A0A0R3QHN0"/>
<dbReference type="WBParaSite" id="BTMF_0000589801-mRNA-1">
    <property type="protein sequence ID" value="BTMF_0000589801-mRNA-1"/>
    <property type="gene ID" value="BTMF_0000589801"/>
</dbReference>
<protein>
    <submittedName>
        <fullName evidence="1 3">Uncharacterized protein</fullName>
    </submittedName>
</protein>
<proteinExistence type="predicted"/>
<dbReference type="STRING" id="42155.A0A0R3QHN0"/>
<gene>
    <name evidence="1" type="ORF">BTMF_LOCUS5163</name>
</gene>
<reference evidence="3" key="1">
    <citation type="submission" date="2017-02" db="UniProtKB">
        <authorList>
            <consortium name="WormBaseParasite"/>
        </authorList>
    </citation>
    <scope>IDENTIFICATION</scope>
</reference>
<reference evidence="1 2" key="2">
    <citation type="submission" date="2018-11" db="EMBL/GenBank/DDBJ databases">
        <authorList>
            <consortium name="Pathogen Informatics"/>
        </authorList>
    </citation>
    <scope>NUCLEOTIDE SEQUENCE [LARGE SCALE GENOMIC DNA]</scope>
</reference>
<dbReference type="Proteomes" id="UP000280834">
    <property type="component" value="Unassembled WGS sequence"/>
</dbReference>
<organism evidence="3">
    <name type="scientific">Brugia timori</name>
    <dbReference type="NCBI Taxonomy" id="42155"/>
    <lineage>
        <taxon>Eukaryota</taxon>
        <taxon>Metazoa</taxon>
        <taxon>Ecdysozoa</taxon>
        <taxon>Nematoda</taxon>
        <taxon>Chromadorea</taxon>
        <taxon>Rhabditida</taxon>
        <taxon>Spirurina</taxon>
        <taxon>Spiruromorpha</taxon>
        <taxon>Filarioidea</taxon>
        <taxon>Onchocercidae</taxon>
        <taxon>Brugia</taxon>
    </lineage>
</organism>
<sequence length="112" mass="12614">MLIGEFASEPFARVMLFDKRRLLEQKQTTVTPTPVCSRCLTTDCARQKPPASSPPLSSLSADCSNATTLIIRRTDAIFSESFLFHVTPQMLDRCLILIRLIVVVDRFQLDIV</sequence>
<dbReference type="EMBL" id="UZAG01005435">
    <property type="protein sequence ID" value="VDO17764.1"/>
    <property type="molecule type" value="Genomic_DNA"/>
</dbReference>
<evidence type="ECO:0000313" key="3">
    <source>
        <dbReference type="WBParaSite" id="BTMF_0000589801-mRNA-1"/>
    </source>
</evidence>
<name>A0A0R3QHN0_9BILA</name>
<evidence type="ECO:0000313" key="1">
    <source>
        <dbReference type="EMBL" id="VDO17764.1"/>
    </source>
</evidence>